<comment type="cofactor">
    <cofactor evidence="17">
        <name>Mg(2+)</name>
        <dbReference type="ChEBI" id="CHEBI:18420"/>
    </cofactor>
</comment>
<dbReference type="GO" id="GO:0110051">
    <property type="term" value="P:metabolite repair"/>
    <property type="evidence" value="ECO:0007669"/>
    <property type="project" value="TreeGrafter"/>
</dbReference>
<evidence type="ECO:0000313" key="23">
    <source>
        <dbReference type="Proteomes" id="UP000192418"/>
    </source>
</evidence>
<gene>
    <name evidence="17" type="primary">nnrD</name>
    <name evidence="18" type="synonym">nnrE</name>
    <name evidence="22" type="ORF">SAMN02746065_10128</name>
</gene>
<evidence type="ECO:0000256" key="7">
    <source>
        <dbReference type="ARBA" id="ARBA00022840"/>
    </source>
</evidence>
<feature type="binding site" evidence="18">
    <location>
        <position position="60"/>
    </location>
    <ligand>
        <name>K(+)</name>
        <dbReference type="ChEBI" id="CHEBI:29103"/>
    </ligand>
</feature>
<comment type="similarity">
    <text evidence="4 19">In the C-terminal section; belongs to the NnrD/CARKD family.</text>
</comment>
<evidence type="ECO:0000256" key="15">
    <source>
        <dbReference type="ARBA" id="ARBA00048238"/>
    </source>
</evidence>
<comment type="catalytic activity">
    <reaction evidence="2 18 19">
        <text>(6R)-NADPHX = (6S)-NADPHX</text>
        <dbReference type="Rhea" id="RHEA:32227"/>
        <dbReference type="ChEBI" id="CHEBI:64076"/>
        <dbReference type="ChEBI" id="CHEBI:64077"/>
        <dbReference type="EC" id="5.1.99.6"/>
    </reaction>
</comment>
<dbReference type="PROSITE" id="PS51385">
    <property type="entry name" value="YJEF_N"/>
    <property type="match status" value="1"/>
</dbReference>
<dbReference type="Pfam" id="PF01256">
    <property type="entry name" value="Carb_kinase"/>
    <property type="match status" value="1"/>
</dbReference>
<reference evidence="22 23" key="1">
    <citation type="submission" date="2017-04" db="EMBL/GenBank/DDBJ databases">
        <authorList>
            <person name="Afonso C.L."/>
            <person name="Miller P.J."/>
            <person name="Scott M.A."/>
            <person name="Spackman E."/>
            <person name="Goraichik I."/>
            <person name="Dimitrov K.M."/>
            <person name="Suarez D.L."/>
            <person name="Swayne D.E."/>
        </authorList>
    </citation>
    <scope>NUCLEOTIDE SEQUENCE [LARGE SCALE GENOMIC DNA]</scope>
    <source>
        <strain evidence="22 23">DSM 3385</strain>
    </source>
</reference>
<feature type="binding site" evidence="17">
    <location>
        <begin position="430"/>
        <end position="434"/>
    </location>
    <ligand>
        <name>AMP</name>
        <dbReference type="ChEBI" id="CHEBI:456215"/>
    </ligand>
</feature>
<keyword evidence="5 18" id="KW-0479">Metal-binding</keyword>
<feature type="binding site" evidence="17">
    <location>
        <position position="393"/>
    </location>
    <ligand>
        <name>(6S)-NADPHX</name>
        <dbReference type="ChEBI" id="CHEBI:64076"/>
    </ligand>
</feature>
<feature type="binding site" evidence="17">
    <location>
        <position position="460"/>
    </location>
    <ligand>
        <name>(6S)-NADPHX</name>
        <dbReference type="ChEBI" id="CHEBI:64076"/>
    </ligand>
</feature>
<dbReference type="InterPro" id="IPR017953">
    <property type="entry name" value="Carbohydrate_kinase_pred_CS"/>
</dbReference>
<feature type="binding site" evidence="17">
    <location>
        <position position="342"/>
    </location>
    <ligand>
        <name>(6S)-NADPHX</name>
        <dbReference type="ChEBI" id="CHEBI:64076"/>
    </ligand>
</feature>
<evidence type="ECO:0000256" key="13">
    <source>
        <dbReference type="ARBA" id="ARBA00023268"/>
    </source>
</evidence>
<dbReference type="CDD" id="cd01171">
    <property type="entry name" value="YXKO-related"/>
    <property type="match status" value="1"/>
</dbReference>
<dbReference type="OrthoDB" id="9806925at2"/>
<comment type="catalytic activity">
    <reaction evidence="1 18 19">
        <text>(6R)-NADHX = (6S)-NADHX</text>
        <dbReference type="Rhea" id="RHEA:32215"/>
        <dbReference type="ChEBI" id="CHEBI:64074"/>
        <dbReference type="ChEBI" id="CHEBI:64075"/>
        <dbReference type="EC" id="5.1.99.6"/>
    </reaction>
</comment>
<comment type="catalytic activity">
    <reaction evidence="16 17 19">
        <text>(6S)-NADPHX + ADP = AMP + phosphate + NADPH + H(+)</text>
        <dbReference type="Rhea" id="RHEA:32235"/>
        <dbReference type="ChEBI" id="CHEBI:15378"/>
        <dbReference type="ChEBI" id="CHEBI:43474"/>
        <dbReference type="ChEBI" id="CHEBI:57783"/>
        <dbReference type="ChEBI" id="CHEBI:64076"/>
        <dbReference type="ChEBI" id="CHEBI:456215"/>
        <dbReference type="ChEBI" id="CHEBI:456216"/>
        <dbReference type="EC" id="4.2.1.136"/>
    </reaction>
</comment>
<evidence type="ECO:0000256" key="11">
    <source>
        <dbReference type="ARBA" id="ARBA00023235"/>
    </source>
</evidence>
<evidence type="ECO:0000256" key="16">
    <source>
        <dbReference type="ARBA" id="ARBA00049209"/>
    </source>
</evidence>
<dbReference type="InterPro" id="IPR000631">
    <property type="entry name" value="CARKD"/>
</dbReference>
<dbReference type="STRING" id="1121400.SAMN02746065_10128"/>
<evidence type="ECO:0000256" key="18">
    <source>
        <dbReference type="HAMAP-Rule" id="MF_01966"/>
    </source>
</evidence>
<dbReference type="Pfam" id="PF03853">
    <property type="entry name" value="YjeF_N"/>
    <property type="match status" value="1"/>
</dbReference>
<sequence length="527" mass="55646">MYLVTAGEMREMDRKTIEEFGLPGQILMENAGRKALDMLFDHFPKMMSKKIGIVVGRGNNGGDGLVMARYLLQMGKDVTTFVFTARDKIKGDALSNLILLETLCEKKEGDHLFFIPDKDTFETLQSHICMHDIFVDGLLGTGLNTPVRGFFKEVITAVNGTGCPIFSLDIPSGLDADTGMPLGTCIKATATATFGFAKAGLFLGHGREFTGKVKVMDIGIPDYIATQSPPRLQVSDTSTIAPLFPPRSPHDHKGTWGHVLIIAGSRGKSGAAVLAANAAVAAGTGLVTLGIPHDINSSVETATLEAMTAPMGNGPHGYLTLDTFDPLMALGRNKTALALGPGLGTHEETRKLVTALVKESDLPLILDADGLNCIAHDPSLLKQRKAPTILTPHPGEMARLTGLSTREIQAHRLGIATQFAKKYNVILVLKGAGTLTALPNGFVFFCPTGNPGMATGGTGDVLTGMIAGLAAQGMTPEDAARAGTFLHGACGDFLAQAKGPWGFKASDLITALPGIFSQLTKNNAQDI</sequence>
<proteinExistence type="inferred from homology"/>
<comment type="similarity">
    <text evidence="18">Belongs to the NnrE/AIBP family.</text>
</comment>
<evidence type="ECO:0000256" key="9">
    <source>
        <dbReference type="ARBA" id="ARBA00022958"/>
    </source>
</evidence>
<keyword evidence="9 18" id="KW-0630">Potassium</keyword>
<feature type="binding site" evidence="17">
    <location>
        <position position="459"/>
    </location>
    <ligand>
        <name>AMP</name>
        <dbReference type="ChEBI" id="CHEBI:456215"/>
    </ligand>
</feature>
<evidence type="ECO:0000256" key="8">
    <source>
        <dbReference type="ARBA" id="ARBA00022857"/>
    </source>
</evidence>
<comment type="cofactor">
    <cofactor evidence="18 19">
        <name>K(+)</name>
        <dbReference type="ChEBI" id="CHEBI:29103"/>
    </cofactor>
    <text evidence="18 19">Binds 1 potassium ion per subunit.</text>
</comment>
<dbReference type="NCBIfam" id="TIGR00196">
    <property type="entry name" value="yjeF_cterm"/>
    <property type="match status" value="1"/>
</dbReference>
<evidence type="ECO:0000256" key="12">
    <source>
        <dbReference type="ARBA" id="ARBA00023239"/>
    </source>
</evidence>
<feature type="binding site" evidence="18">
    <location>
        <position position="169"/>
    </location>
    <ligand>
        <name>(6S)-NADPHX</name>
        <dbReference type="ChEBI" id="CHEBI:64076"/>
    </ligand>
</feature>
<feature type="binding site" evidence="18">
    <location>
        <begin position="140"/>
        <end position="146"/>
    </location>
    <ligand>
        <name>(6S)-NADPHX</name>
        <dbReference type="ChEBI" id="CHEBI:64076"/>
    </ligand>
</feature>
<evidence type="ECO:0000259" key="20">
    <source>
        <dbReference type="PROSITE" id="PS51383"/>
    </source>
</evidence>
<dbReference type="GO" id="GO:0046872">
    <property type="term" value="F:metal ion binding"/>
    <property type="evidence" value="ECO:0007669"/>
    <property type="project" value="UniProtKB-UniRule"/>
</dbReference>
<evidence type="ECO:0000259" key="21">
    <source>
        <dbReference type="PROSITE" id="PS51385"/>
    </source>
</evidence>
<feature type="binding site" evidence="18">
    <location>
        <position position="136"/>
    </location>
    <ligand>
        <name>K(+)</name>
        <dbReference type="ChEBI" id="CHEBI:29103"/>
    </ligand>
</feature>
<keyword evidence="7 17" id="KW-0067">ATP-binding</keyword>
<name>A0A1W1YIT7_9BACT</name>
<keyword evidence="8 17" id="KW-0521">NADP</keyword>
<dbReference type="PIRSF" id="PIRSF017184">
    <property type="entry name" value="Nnr"/>
    <property type="match status" value="1"/>
</dbReference>
<dbReference type="SUPFAM" id="SSF53613">
    <property type="entry name" value="Ribokinase-like"/>
    <property type="match status" value="1"/>
</dbReference>
<evidence type="ECO:0000256" key="1">
    <source>
        <dbReference type="ARBA" id="ARBA00000013"/>
    </source>
</evidence>
<keyword evidence="13" id="KW-0511">Multifunctional enzyme</keyword>
<dbReference type="NCBIfam" id="TIGR00197">
    <property type="entry name" value="yjeF_nterm"/>
    <property type="match status" value="1"/>
</dbReference>
<comment type="function">
    <text evidence="18">Catalyzes the epimerization of the S- and R-forms of NAD(P)HX, a damaged form of NAD(P)H that is a result of enzymatic or heat-dependent hydration. This is a prerequisite for the S-specific NAD(P)H-hydrate dehydratase to allow the repair of both epimers of NAD(P)HX.</text>
</comment>
<dbReference type="InterPro" id="IPR036652">
    <property type="entry name" value="YjeF_N_dom_sf"/>
</dbReference>
<evidence type="ECO:0000256" key="2">
    <source>
        <dbReference type="ARBA" id="ARBA00000909"/>
    </source>
</evidence>
<comment type="similarity">
    <text evidence="17">Belongs to the NnrD/CARKD family.</text>
</comment>
<dbReference type="InterPro" id="IPR004443">
    <property type="entry name" value="YjeF_N_dom"/>
</dbReference>
<evidence type="ECO:0000313" key="22">
    <source>
        <dbReference type="EMBL" id="SMC35658.1"/>
    </source>
</evidence>
<dbReference type="PANTHER" id="PTHR12592">
    <property type="entry name" value="ATP-DEPENDENT (S)-NAD(P)H-HYDRATE DEHYDRATASE FAMILY MEMBER"/>
    <property type="match status" value="1"/>
</dbReference>
<keyword evidence="11 18" id="KW-0413">Isomerase</keyword>
<dbReference type="Gene3D" id="3.40.50.10260">
    <property type="entry name" value="YjeF N-terminal domain"/>
    <property type="match status" value="1"/>
</dbReference>
<protein>
    <recommendedName>
        <fullName evidence="19">Bifunctional NAD(P)H-hydrate repair enzyme</fullName>
    </recommendedName>
    <alternativeName>
        <fullName evidence="19">Nicotinamide nucleotide repair protein</fullName>
    </alternativeName>
    <domain>
        <recommendedName>
            <fullName evidence="19">ADP-dependent (S)-NAD(P)H-hydrate dehydratase</fullName>
            <ecNumber evidence="19">4.2.1.136</ecNumber>
        </recommendedName>
        <alternativeName>
            <fullName evidence="19">ADP-dependent NAD(P)HX dehydratase</fullName>
        </alternativeName>
    </domain>
    <domain>
        <recommendedName>
            <fullName evidence="19">NAD(P)H-hydrate epimerase</fullName>
            <ecNumber evidence="19">5.1.99.6</ecNumber>
        </recommendedName>
    </domain>
</protein>
<dbReference type="GO" id="GO:0005524">
    <property type="term" value="F:ATP binding"/>
    <property type="evidence" value="ECO:0007669"/>
    <property type="project" value="UniProtKB-UniRule"/>
</dbReference>
<keyword evidence="23" id="KW-1185">Reference proteome</keyword>
<feature type="binding site" evidence="18">
    <location>
        <begin position="59"/>
        <end position="63"/>
    </location>
    <ligand>
        <name>(6S)-NADPHX</name>
        <dbReference type="ChEBI" id="CHEBI:64076"/>
    </ligand>
</feature>
<evidence type="ECO:0000256" key="17">
    <source>
        <dbReference type="HAMAP-Rule" id="MF_01965"/>
    </source>
</evidence>
<dbReference type="PANTHER" id="PTHR12592:SF0">
    <property type="entry name" value="ATP-DEPENDENT (S)-NAD(P)H-HYDRATE DEHYDRATASE"/>
    <property type="match status" value="1"/>
</dbReference>
<feature type="binding site" evidence="17">
    <location>
        <position position="271"/>
    </location>
    <ligand>
        <name>(6S)-NADPHX</name>
        <dbReference type="ChEBI" id="CHEBI:64076"/>
    </ligand>
</feature>
<evidence type="ECO:0000256" key="3">
    <source>
        <dbReference type="ARBA" id="ARBA00006001"/>
    </source>
</evidence>
<evidence type="ECO:0000256" key="10">
    <source>
        <dbReference type="ARBA" id="ARBA00023027"/>
    </source>
</evidence>
<comment type="similarity">
    <text evidence="3 19">In the N-terminal section; belongs to the NnrE/AIBP family.</text>
</comment>
<dbReference type="SUPFAM" id="SSF64153">
    <property type="entry name" value="YjeF N-terminal domain-like"/>
    <property type="match status" value="1"/>
</dbReference>
<comment type="function">
    <text evidence="14 19">Bifunctional enzyme that catalyzes the epimerization of the S- and R-forms of NAD(P)HX and the dehydration of the S-form of NAD(P)HX at the expense of ADP, which is converted to AMP. This allows the repair of both epimers of NAD(P)HX, a damaged form of NAD(P)H that is a result of enzymatic or heat-dependent hydration.</text>
</comment>
<dbReference type="InterPro" id="IPR029056">
    <property type="entry name" value="Ribokinase-like"/>
</dbReference>
<evidence type="ECO:0000256" key="6">
    <source>
        <dbReference type="ARBA" id="ARBA00022741"/>
    </source>
</evidence>
<feature type="domain" description="YjeF C-terminal" evidence="20">
    <location>
        <begin position="236"/>
        <end position="519"/>
    </location>
</feature>
<dbReference type="EC" id="4.2.1.136" evidence="19"/>
<dbReference type="GO" id="GO:0052855">
    <property type="term" value="F:ADP-dependent NAD(P)H-hydrate dehydratase activity"/>
    <property type="evidence" value="ECO:0007669"/>
    <property type="project" value="UniProtKB-UniRule"/>
</dbReference>
<dbReference type="HAMAP" id="MF_01966">
    <property type="entry name" value="NADHX_epimerase"/>
    <property type="match status" value="1"/>
</dbReference>
<accession>A0A1W1YIT7</accession>
<keyword evidence="12 17" id="KW-0456">Lyase</keyword>
<dbReference type="PROSITE" id="PS01050">
    <property type="entry name" value="YJEF_C_2"/>
    <property type="match status" value="1"/>
</dbReference>
<dbReference type="GO" id="GO:0052856">
    <property type="term" value="F:NAD(P)HX epimerase activity"/>
    <property type="evidence" value="ECO:0007669"/>
    <property type="project" value="UniProtKB-UniRule"/>
</dbReference>
<comment type="caution">
    <text evidence="18">Lacks conserved residue(s) required for the propagation of feature annotation.</text>
</comment>
<dbReference type="EMBL" id="FWXY01000001">
    <property type="protein sequence ID" value="SMC35658.1"/>
    <property type="molecule type" value="Genomic_DNA"/>
</dbReference>
<evidence type="ECO:0000256" key="14">
    <source>
        <dbReference type="ARBA" id="ARBA00025153"/>
    </source>
</evidence>
<organism evidence="22 23">
    <name type="scientific">Desulfocicer vacuolatum DSM 3385</name>
    <dbReference type="NCBI Taxonomy" id="1121400"/>
    <lineage>
        <taxon>Bacteria</taxon>
        <taxon>Pseudomonadati</taxon>
        <taxon>Thermodesulfobacteriota</taxon>
        <taxon>Desulfobacteria</taxon>
        <taxon>Desulfobacterales</taxon>
        <taxon>Desulfobacteraceae</taxon>
        <taxon>Desulfocicer</taxon>
    </lineage>
</organism>
<feature type="binding site" evidence="18">
    <location>
        <position position="172"/>
    </location>
    <ligand>
        <name>K(+)</name>
        <dbReference type="ChEBI" id="CHEBI:29103"/>
    </ligand>
</feature>
<evidence type="ECO:0000256" key="19">
    <source>
        <dbReference type="PIRNR" id="PIRNR017184"/>
    </source>
</evidence>
<comment type="subunit">
    <text evidence="17">Homotetramer.</text>
</comment>
<comment type="catalytic activity">
    <reaction evidence="15 17 19">
        <text>(6S)-NADHX + ADP = AMP + phosphate + NADH + H(+)</text>
        <dbReference type="Rhea" id="RHEA:32223"/>
        <dbReference type="ChEBI" id="CHEBI:15378"/>
        <dbReference type="ChEBI" id="CHEBI:43474"/>
        <dbReference type="ChEBI" id="CHEBI:57945"/>
        <dbReference type="ChEBI" id="CHEBI:64074"/>
        <dbReference type="ChEBI" id="CHEBI:456215"/>
        <dbReference type="ChEBI" id="CHEBI:456216"/>
        <dbReference type="EC" id="4.2.1.136"/>
    </reaction>
</comment>
<dbReference type="InterPro" id="IPR030677">
    <property type="entry name" value="Nnr"/>
</dbReference>
<dbReference type="PROSITE" id="PS51383">
    <property type="entry name" value="YJEF_C_3"/>
    <property type="match status" value="1"/>
</dbReference>
<dbReference type="RefSeq" id="WP_084066356.1">
    <property type="nucleotide sequence ID" value="NZ_FWXY01000001.1"/>
</dbReference>
<dbReference type="EC" id="5.1.99.6" evidence="19"/>
<dbReference type="GO" id="GO:0046496">
    <property type="term" value="P:nicotinamide nucleotide metabolic process"/>
    <property type="evidence" value="ECO:0007669"/>
    <property type="project" value="UniProtKB-UniRule"/>
</dbReference>
<dbReference type="Gene3D" id="3.40.1190.20">
    <property type="match status" value="1"/>
</dbReference>
<evidence type="ECO:0000256" key="4">
    <source>
        <dbReference type="ARBA" id="ARBA00009524"/>
    </source>
</evidence>
<feature type="domain" description="YjeF N-terminal" evidence="21">
    <location>
        <begin position="9"/>
        <end position="226"/>
    </location>
</feature>
<dbReference type="HAMAP" id="MF_01965">
    <property type="entry name" value="NADHX_dehydratase"/>
    <property type="match status" value="1"/>
</dbReference>
<keyword evidence="6 17" id="KW-0547">Nucleotide-binding</keyword>
<dbReference type="Proteomes" id="UP000192418">
    <property type="component" value="Unassembled WGS sequence"/>
</dbReference>
<keyword evidence="10 17" id="KW-0520">NAD</keyword>
<evidence type="ECO:0000256" key="5">
    <source>
        <dbReference type="ARBA" id="ARBA00022723"/>
    </source>
</evidence>
<dbReference type="AlphaFoldDB" id="A0A1W1YIT7"/>
<comment type="function">
    <text evidence="17">Catalyzes the dehydration of the S-form of NAD(P)HX at the expense of ADP, which is converted to AMP. Together with NAD(P)HX epimerase, which catalyzes the epimerization of the S- and R-forms, the enzyme allows the repair of both epimers of NAD(P)HX, a damaged form of NAD(P)H that is a result of enzymatic or heat-dependent hydration.</text>
</comment>